<accession>A0A3P3RBV4</accession>
<dbReference type="Gene3D" id="1.10.287.1040">
    <property type="entry name" value="Exonuclease VII, small subunit"/>
    <property type="match status" value="1"/>
</dbReference>
<dbReference type="EMBL" id="RRCH01000024">
    <property type="protein sequence ID" value="RRJ29943.1"/>
    <property type="molecule type" value="Genomic_DNA"/>
</dbReference>
<evidence type="ECO:0000256" key="1">
    <source>
        <dbReference type="ARBA" id="ARBA00022490"/>
    </source>
</evidence>
<dbReference type="GO" id="GO:0009318">
    <property type="term" value="C:exodeoxyribonuclease VII complex"/>
    <property type="evidence" value="ECO:0007669"/>
    <property type="project" value="InterPro"/>
</dbReference>
<keyword evidence="1" id="KW-0963">Cytoplasm</keyword>
<dbReference type="NCBIfam" id="TIGR01280">
    <property type="entry name" value="xseB"/>
    <property type="match status" value="1"/>
</dbReference>
<protein>
    <submittedName>
        <fullName evidence="5">Exodeoxyribonuclease VII small subunit</fullName>
        <ecNumber evidence="5">3.1.11.6</ecNumber>
    </submittedName>
</protein>
<keyword evidence="2" id="KW-0540">Nuclease</keyword>
<reference evidence="5 6" key="1">
    <citation type="submission" date="2018-11" db="EMBL/GenBank/DDBJ databases">
        <title>Taxonoimc description of Halomarina strain SPP-AMP-1.</title>
        <authorList>
            <person name="Pal Y."/>
            <person name="Srinivasana K."/>
            <person name="Verma A."/>
            <person name="Kumar P."/>
        </authorList>
    </citation>
    <scope>NUCLEOTIDE SEQUENCE [LARGE SCALE GENOMIC DNA]</scope>
    <source>
        <strain evidence="5 6">SPP-AMP-1</strain>
    </source>
</reference>
<sequence length="67" mass="7264">MTDTPTNVSADASIAEKQQRLEAIIDKLEDGAVSLERAKELHEEGTALIEALEEELALGDGEVIERT</sequence>
<dbReference type="RefSeq" id="WP_124955242.1">
    <property type="nucleotide sequence ID" value="NZ_RRCH01000024.1"/>
</dbReference>
<dbReference type="InterPro" id="IPR037004">
    <property type="entry name" value="Exonuc_VII_ssu_sf"/>
</dbReference>
<comment type="caution">
    <text evidence="5">The sequence shown here is derived from an EMBL/GenBank/DDBJ whole genome shotgun (WGS) entry which is preliminary data.</text>
</comment>
<dbReference type="GO" id="GO:0008855">
    <property type="term" value="F:exodeoxyribonuclease VII activity"/>
    <property type="evidence" value="ECO:0007669"/>
    <property type="project" value="UniProtKB-EC"/>
</dbReference>
<evidence type="ECO:0000256" key="2">
    <source>
        <dbReference type="ARBA" id="ARBA00022722"/>
    </source>
</evidence>
<evidence type="ECO:0000256" key="4">
    <source>
        <dbReference type="SAM" id="Coils"/>
    </source>
</evidence>
<dbReference type="OrthoDB" id="220264at2157"/>
<proteinExistence type="predicted"/>
<dbReference type="SUPFAM" id="SSF116842">
    <property type="entry name" value="XseB-like"/>
    <property type="match status" value="1"/>
</dbReference>
<keyword evidence="3 5" id="KW-0378">Hydrolase</keyword>
<dbReference type="AlphaFoldDB" id="A0A3P3RBV4"/>
<evidence type="ECO:0000313" key="6">
    <source>
        <dbReference type="Proteomes" id="UP000282322"/>
    </source>
</evidence>
<dbReference type="InterPro" id="IPR003761">
    <property type="entry name" value="Exonuc_VII_S"/>
</dbReference>
<keyword evidence="6" id="KW-1185">Reference proteome</keyword>
<gene>
    <name evidence="5" type="primary">xseB</name>
    <name evidence="5" type="ORF">EIK79_11345</name>
</gene>
<keyword evidence="4" id="KW-0175">Coiled coil</keyword>
<feature type="coiled-coil region" evidence="4">
    <location>
        <begin position="18"/>
        <end position="55"/>
    </location>
</feature>
<dbReference type="EC" id="3.1.11.6" evidence="5"/>
<evidence type="ECO:0000313" key="5">
    <source>
        <dbReference type="EMBL" id="RRJ29943.1"/>
    </source>
</evidence>
<name>A0A3P3RBV4_9EURY</name>
<dbReference type="GO" id="GO:0006308">
    <property type="term" value="P:DNA catabolic process"/>
    <property type="evidence" value="ECO:0007669"/>
    <property type="project" value="InterPro"/>
</dbReference>
<evidence type="ECO:0000256" key="3">
    <source>
        <dbReference type="ARBA" id="ARBA00022801"/>
    </source>
</evidence>
<dbReference type="Proteomes" id="UP000282322">
    <property type="component" value="Unassembled WGS sequence"/>
</dbReference>
<organism evidence="5 6">
    <name type="scientific">Halocatena pleomorpha</name>
    <dbReference type="NCBI Taxonomy" id="1785090"/>
    <lineage>
        <taxon>Archaea</taxon>
        <taxon>Methanobacteriati</taxon>
        <taxon>Methanobacteriota</taxon>
        <taxon>Stenosarchaea group</taxon>
        <taxon>Halobacteria</taxon>
        <taxon>Halobacteriales</taxon>
        <taxon>Natronomonadaceae</taxon>
        <taxon>Halocatena</taxon>
    </lineage>
</organism>
<dbReference type="Pfam" id="PF02609">
    <property type="entry name" value="Exonuc_VII_S"/>
    <property type="match status" value="1"/>
</dbReference>